<dbReference type="AlphaFoldDB" id="A0A0E9X0B4"/>
<name>A0A0E9X0B4_ANGAN</name>
<protein>
    <submittedName>
        <fullName evidence="1">Uncharacterized protein</fullName>
    </submittedName>
</protein>
<dbReference type="EMBL" id="GBXM01012390">
    <property type="protein sequence ID" value="JAH96187.1"/>
    <property type="molecule type" value="Transcribed_RNA"/>
</dbReference>
<proteinExistence type="predicted"/>
<organism evidence="1">
    <name type="scientific">Anguilla anguilla</name>
    <name type="common">European freshwater eel</name>
    <name type="synonym">Muraena anguilla</name>
    <dbReference type="NCBI Taxonomy" id="7936"/>
    <lineage>
        <taxon>Eukaryota</taxon>
        <taxon>Metazoa</taxon>
        <taxon>Chordata</taxon>
        <taxon>Craniata</taxon>
        <taxon>Vertebrata</taxon>
        <taxon>Euteleostomi</taxon>
        <taxon>Actinopterygii</taxon>
        <taxon>Neopterygii</taxon>
        <taxon>Teleostei</taxon>
        <taxon>Anguilliformes</taxon>
        <taxon>Anguillidae</taxon>
        <taxon>Anguilla</taxon>
    </lineage>
</organism>
<evidence type="ECO:0000313" key="1">
    <source>
        <dbReference type="EMBL" id="JAH96187.1"/>
    </source>
</evidence>
<accession>A0A0E9X0B4</accession>
<reference evidence="1" key="2">
    <citation type="journal article" date="2015" name="Fish Shellfish Immunol.">
        <title>Early steps in the European eel (Anguilla anguilla)-Vibrio vulnificus interaction in the gills: Role of the RtxA13 toxin.</title>
        <authorList>
            <person name="Callol A."/>
            <person name="Pajuelo D."/>
            <person name="Ebbesson L."/>
            <person name="Teles M."/>
            <person name="MacKenzie S."/>
            <person name="Amaro C."/>
        </authorList>
    </citation>
    <scope>NUCLEOTIDE SEQUENCE</scope>
</reference>
<sequence length="56" mass="6409">MSQSAVPKRCHLKWGGLSKRGCLFFWTISASVQPTLSEEMSFIQKKETQKDFCVVK</sequence>
<reference evidence="1" key="1">
    <citation type="submission" date="2014-11" db="EMBL/GenBank/DDBJ databases">
        <authorList>
            <person name="Amaro Gonzalez C."/>
        </authorList>
    </citation>
    <scope>NUCLEOTIDE SEQUENCE</scope>
</reference>